<dbReference type="InterPro" id="IPR050322">
    <property type="entry name" value="Fe-S_cluster_asmbl/transfer"/>
</dbReference>
<dbReference type="PANTHER" id="PTHR10072">
    <property type="entry name" value="IRON-SULFUR CLUSTER ASSEMBLY PROTEIN"/>
    <property type="match status" value="1"/>
</dbReference>
<dbReference type="Pfam" id="PF01521">
    <property type="entry name" value="Fe-S_biosyn"/>
    <property type="match status" value="1"/>
</dbReference>
<dbReference type="Proteomes" id="UP000270530">
    <property type="component" value="Chromosome"/>
</dbReference>
<dbReference type="SUPFAM" id="SSF89360">
    <property type="entry name" value="HesB-like domain"/>
    <property type="match status" value="1"/>
</dbReference>
<sequence length="111" mass="11739">MTLALTPAARQRMQAFLAQSPQAAGVRFGVRRTGCSGFGYVVDLAGTVEAEDRVIEVDGVPLVVDARSLPLVDGTVIDFRREGLNASFVFHNPNATGQCGCGESFTVAEAH</sequence>
<dbReference type="GO" id="GO:0016226">
    <property type="term" value="P:iron-sulfur cluster assembly"/>
    <property type="evidence" value="ECO:0007669"/>
    <property type="project" value="InterPro"/>
</dbReference>
<dbReference type="PANTHER" id="PTHR10072:SF41">
    <property type="entry name" value="IRON-SULFUR CLUSTER ASSEMBLY 1 HOMOLOG, MITOCHONDRIAL"/>
    <property type="match status" value="1"/>
</dbReference>
<organism evidence="3 4">
    <name type="scientific">Aerosticca soli</name>
    <dbReference type="NCBI Taxonomy" id="2010829"/>
    <lineage>
        <taxon>Bacteria</taxon>
        <taxon>Pseudomonadati</taxon>
        <taxon>Pseudomonadota</taxon>
        <taxon>Gammaproteobacteria</taxon>
        <taxon>Lysobacterales</taxon>
        <taxon>Rhodanobacteraceae</taxon>
        <taxon>Aerosticca</taxon>
    </lineage>
</organism>
<evidence type="ECO:0000313" key="3">
    <source>
        <dbReference type="EMBL" id="BBD80037.1"/>
    </source>
</evidence>
<keyword evidence="4" id="KW-1185">Reference proteome</keyword>
<dbReference type="KEGG" id="rbd:ALSL_1380"/>
<gene>
    <name evidence="3" type="ORF">ALSL_1380</name>
</gene>
<comment type="similarity">
    <text evidence="1">Belongs to the HesB/IscA family.</text>
</comment>
<dbReference type="InterPro" id="IPR000361">
    <property type="entry name" value="ATAP_core_dom"/>
</dbReference>
<protein>
    <submittedName>
        <fullName evidence="3">Iron binding protein IscA for iron-sulfur cluster assembly</fullName>
    </submittedName>
</protein>
<dbReference type="NCBIfam" id="TIGR00049">
    <property type="entry name" value="iron-sulfur cluster assembly accessory protein"/>
    <property type="match status" value="1"/>
</dbReference>
<reference evidence="4" key="2">
    <citation type="submission" date="2018-06" db="EMBL/GenBank/DDBJ databases">
        <title>Genome sequence of Rhodanobacteraceae bacterium strain Dysh456.</title>
        <authorList>
            <person name="Fukui M."/>
        </authorList>
    </citation>
    <scope>NUCLEOTIDE SEQUENCE [LARGE SCALE GENOMIC DNA]</scope>
    <source>
        <strain evidence="4">Dysh456</strain>
    </source>
</reference>
<dbReference type="InterPro" id="IPR035903">
    <property type="entry name" value="HesB-like_dom_sf"/>
</dbReference>
<accession>A0A2Z6E4Z6</accession>
<evidence type="ECO:0000259" key="2">
    <source>
        <dbReference type="Pfam" id="PF01521"/>
    </source>
</evidence>
<dbReference type="OrthoDB" id="9801228at2"/>
<dbReference type="AlphaFoldDB" id="A0A2Z6E4Z6"/>
<name>A0A2Z6E4Z6_9GAMM</name>
<dbReference type="InterPro" id="IPR016092">
    <property type="entry name" value="ATAP"/>
</dbReference>
<dbReference type="PROSITE" id="PS01152">
    <property type="entry name" value="HESB"/>
    <property type="match status" value="1"/>
</dbReference>
<dbReference type="GO" id="GO:0051537">
    <property type="term" value="F:2 iron, 2 sulfur cluster binding"/>
    <property type="evidence" value="ECO:0007669"/>
    <property type="project" value="TreeGrafter"/>
</dbReference>
<dbReference type="GO" id="GO:0005829">
    <property type="term" value="C:cytosol"/>
    <property type="evidence" value="ECO:0007669"/>
    <property type="project" value="TreeGrafter"/>
</dbReference>
<evidence type="ECO:0000256" key="1">
    <source>
        <dbReference type="ARBA" id="ARBA00006718"/>
    </source>
</evidence>
<evidence type="ECO:0000313" key="4">
    <source>
        <dbReference type="Proteomes" id="UP000270530"/>
    </source>
</evidence>
<proteinExistence type="inferred from homology"/>
<dbReference type="EMBL" id="AP018560">
    <property type="protein sequence ID" value="BBD80037.1"/>
    <property type="molecule type" value="Genomic_DNA"/>
</dbReference>
<feature type="domain" description="Core" evidence="2">
    <location>
        <begin position="1"/>
        <end position="103"/>
    </location>
</feature>
<dbReference type="Gene3D" id="2.60.300.12">
    <property type="entry name" value="HesB-like domain"/>
    <property type="match status" value="1"/>
</dbReference>
<reference evidence="4" key="1">
    <citation type="submission" date="2018-04" db="EMBL/GenBank/DDBJ databases">
        <authorList>
            <person name="Watanabe M."/>
            <person name="Kojima H."/>
        </authorList>
    </citation>
    <scope>NUCLEOTIDE SEQUENCE [LARGE SCALE GENOMIC DNA]</scope>
    <source>
        <strain evidence="4">Dysh456</strain>
    </source>
</reference>
<dbReference type="RefSeq" id="WP_126537694.1">
    <property type="nucleotide sequence ID" value="NZ_AP018560.1"/>
</dbReference>
<dbReference type="InterPro" id="IPR017870">
    <property type="entry name" value="FeS_cluster_insertion_CS"/>
</dbReference>